<proteinExistence type="predicted"/>
<dbReference type="RefSeq" id="WP_190297216.1">
    <property type="nucleotide sequence ID" value="NZ_CP061172.1"/>
</dbReference>
<accession>A0A7H0Y2K4</accession>
<sequence length="103" mass="12328">MAHPAQILTNRVHSAFNNLLEELGIEGYFGLIPYLRDRNLDALDKREKQAIEEWLLDQPLKGIAFIEQWDLFNIIKERLPDKLEYLQVLHDAWTEGYYLFFEY</sequence>
<reference evidence="1 2" key="1">
    <citation type="submission" date="2020-09" db="EMBL/GenBank/DDBJ databases">
        <title>Characterization of Paenibacillus peoriae strain ZF390 with broad-spectrum antimicrobial activity as a potential biocontrol agent.</title>
        <authorList>
            <person name="Li L."/>
            <person name="Zhao Y."/>
            <person name="Li B."/>
            <person name="Xie X."/>
        </authorList>
    </citation>
    <scope>NUCLEOTIDE SEQUENCE [LARGE SCALE GENOMIC DNA]</scope>
    <source>
        <strain evidence="1 2">ZF390</strain>
    </source>
</reference>
<evidence type="ECO:0000313" key="1">
    <source>
        <dbReference type="EMBL" id="QNR65312.1"/>
    </source>
</evidence>
<evidence type="ECO:0000313" key="2">
    <source>
        <dbReference type="Proteomes" id="UP000516384"/>
    </source>
</evidence>
<organism evidence="1 2">
    <name type="scientific">Paenibacillus peoriae</name>
    <dbReference type="NCBI Taxonomy" id="59893"/>
    <lineage>
        <taxon>Bacteria</taxon>
        <taxon>Bacillati</taxon>
        <taxon>Bacillota</taxon>
        <taxon>Bacilli</taxon>
        <taxon>Bacillales</taxon>
        <taxon>Paenibacillaceae</taxon>
        <taxon>Paenibacillus</taxon>
    </lineage>
</organism>
<dbReference type="Proteomes" id="UP000516384">
    <property type="component" value="Chromosome"/>
</dbReference>
<gene>
    <name evidence="1" type="ORF">IAQ67_15550</name>
</gene>
<dbReference type="AlphaFoldDB" id="A0A7H0Y2K4"/>
<dbReference type="EMBL" id="CP061172">
    <property type="protein sequence ID" value="QNR65312.1"/>
    <property type="molecule type" value="Genomic_DNA"/>
</dbReference>
<protein>
    <submittedName>
        <fullName evidence="1">Uncharacterized protein</fullName>
    </submittedName>
</protein>
<name>A0A7H0Y2K4_9BACL</name>